<dbReference type="Pfam" id="PF03732">
    <property type="entry name" value="Retrotrans_gag"/>
    <property type="match status" value="1"/>
</dbReference>
<evidence type="ECO:0000259" key="1">
    <source>
        <dbReference type="Pfam" id="PF03732"/>
    </source>
</evidence>
<dbReference type="PhylomeDB" id="A0A0G4GXB0"/>
<organism evidence="2">
    <name type="scientific">Chromera velia CCMP2878</name>
    <dbReference type="NCBI Taxonomy" id="1169474"/>
    <lineage>
        <taxon>Eukaryota</taxon>
        <taxon>Sar</taxon>
        <taxon>Alveolata</taxon>
        <taxon>Colpodellida</taxon>
        <taxon>Chromeraceae</taxon>
        <taxon>Chromera</taxon>
    </lineage>
</organism>
<gene>
    <name evidence="2" type="ORF">Cvel_23716</name>
</gene>
<evidence type="ECO:0000313" key="2">
    <source>
        <dbReference type="EMBL" id="CEM35421.1"/>
    </source>
</evidence>
<name>A0A0G4GXB0_9ALVE</name>
<protein>
    <recommendedName>
        <fullName evidence="1">Retrotransposon gag domain-containing protein</fullName>
    </recommendedName>
</protein>
<dbReference type="AlphaFoldDB" id="A0A0G4GXB0"/>
<dbReference type="InterPro" id="IPR005162">
    <property type="entry name" value="Retrotrans_gag_dom"/>
</dbReference>
<reference evidence="2" key="1">
    <citation type="submission" date="2014-11" db="EMBL/GenBank/DDBJ databases">
        <authorList>
            <person name="Otto D Thomas"/>
            <person name="Naeem Raeece"/>
        </authorList>
    </citation>
    <scope>NUCLEOTIDE SEQUENCE</scope>
</reference>
<dbReference type="EMBL" id="CDMZ01001632">
    <property type="protein sequence ID" value="CEM35421.1"/>
    <property type="molecule type" value="Genomic_DNA"/>
</dbReference>
<feature type="domain" description="Retrotransposon gag" evidence="1">
    <location>
        <begin position="29"/>
        <end position="123"/>
    </location>
</feature>
<proteinExistence type="predicted"/>
<sequence length="138" mass="16158">MKAKSFWNWLMRLNERLGWTFENLRDIYLPTALTGPAKQWYKMQASERLEGCTTAAQLKEMFLTRYGIDEWEAECKKRMLLQITQNFRKSSPDYVIRFEEQCSAANQSTDDLTALGAFIEGIEDGKLRIQIETHTYST</sequence>
<accession>A0A0G4GXB0</accession>
<dbReference type="VEuPathDB" id="CryptoDB:Cvel_23716"/>